<dbReference type="Proteomes" id="UP000821866">
    <property type="component" value="Chromosome 8"/>
</dbReference>
<feature type="region of interest" description="Disordered" evidence="1">
    <location>
        <begin position="1"/>
        <end position="25"/>
    </location>
</feature>
<gene>
    <name evidence="2" type="ORF">HPB51_023182</name>
</gene>
<evidence type="ECO:0000313" key="3">
    <source>
        <dbReference type="Proteomes" id="UP000821866"/>
    </source>
</evidence>
<comment type="caution">
    <text evidence="2">The sequence shown here is derived from an EMBL/GenBank/DDBJ whole genome shotgun (WGS) entry which is preliminary data.</text>
</comment>
<dbReference type="EMBL" id="JABSTU010000010">
    <property type="protein sequence ID" value="KAH8019899.1"/>
    <property type="molecule type" value="Genomic_DNA"/>
</dbReference>
<name>A0A9J6DD48_RHIMP</name>
<evidence type="ECO:0000313" key="2">
    <source>
        <dbReference type="EMBL" id="KAH8019899.1"/>
    </source>
</evidence>
<reference evidence="2" key="1">
    <citation type="journal article" date="2020" name="Cell">
        <title>Large-Scale Comparative Analyses of Tick Genomes Elucidate Their Genetic Diversity and Vector Capacities.</title>
        <authorList>
            <consortium name="Tick Genome and Microbiome Consortium (TIGMIC)"/>
            <person name="Jia N."/>
            <person name="Wang J."/>
            <person name="Shi W."/>
            <person name="Du L."/>
            <person name="Sun Y."/>
            <person name="Zhan W."/>
            <person name="Jiang J.F."/>
            <person name="Wang Q."/>
            <person name="Zhang B."/>
            <person name="Ji P."/>
            <person name="Bell-Sakyi L."/>
            <person name="Cui X.M."/>
            <person name="Yuan T.T."/>
            <person name="Jiang B.G."/>
            <person name="Yang W.F."/>
            <person name="Lam T.T."/>
            <person name="Chang Q.C."/>
            <person name="Ding S.J."/>
            <person name="Wang X.J."/>
            <person name="Zhu J.G."/>
            <person name="Ruan X.D."/>
            <person name="Zhao L."/>
            <person name="Wei J.T."/>
            <person name="Ye R.Z."/>
            <person name="Que T.C."/>
            <person name="Du C.H."/>
            <person name="Zhou Y.H."/>
            <person name="Cheng J.X."/>
            <person name="Dai P.F."/>
            <person name="Guo W.B."/>
            <person name="Han X.H."/>
            <person name="Huang E.J."/>
            <person name="Li L.F."/>
            <person name="Wei W."/>
            <person name="Gao Y.C."/>
            <person name="Liu J.Z."/>
            <person name="Shao H.Z."/>
            <person name="Wang X."/>
            <person name="Wang C.C."/>
            <person name="Yang T.C."/>
            <person name="Huo Q.B."/>
            <person name="Li W."/>
            <person name="Chen H.Y."/>
            <person name="Chen S.E."/>
            <person name="Zhou L.G."/>
            <person name="Ni X.B."/>
            <person name="Tian J.H."/>
            <person name="Sheng Y."/>
            <person name="Liu T."/>
            <person name="Pan Y.S."/>
            <person name="Xia L.Y."/>
            <person name="Li J."/>
            <person name="Zhao F."/>
            <person name="Cao W.C."/>
        </authorList>
    </citation>
    <scope>NUCLEOTIDE SEQUENCE</scope>
    <source>
        <strain evidence="2">Rmic-2018</strain>
    </source>
</reference>
<organism evidence="2 3">
    <name type="scientific">Rhipicephalus microplus</name>
    <name type="common">Cattle tick</name>
    <name type="synonym">Boophilus microplus</name>
    <dbReference type="NCBI Taxonomy" id="6941"/>
    <lineage>
        <taxon>Eukaryota</taxon>
        <taxon>Metazoa</taxon>
        <taxon>Ecdysozoa</taxon>
        <taxon>Arthropoda</taxon>
        <taxon>Chelicerata</taxon>
        <taxon>Arachnida</taxon>
        <taxon>Acari</taxon>
        <taxon>Parasitiformes</taxon>
        <taxon>Ixodida</taxon>
        <taxon>Ixodoidea</taxon>
        <taxon>Ixodidae</taxon>
        <taxon>Rhipicephalinae</taxon>
        <taxon>Rhipicephalus</taxon>
        <taxon>Boophilus</taxon>
    </lineage>
</organism>
<protein>
    <submittedName>
        <fullName evidence="2">Uncharacterized protein</fullName>
    </submittedName>
</protein>
<proteinExistence type="predicted"/>
<sequence>MGRLVSDASVALRRNGPQPSANRTTESSGVFMLVSYPASTDAAAVAHASASCSAKRAAPAEVADSAPLVTLAPANKSERNNILLREPTHDISISVSTEKLPKDLQCTLSAAASPFDHKHRRQLVRCVVEQMLVVCTRPRRELIRSVADEIVRAYPVALEDRSMNGSLIARGYDSFFQQLEARVENIDRSKRGIQSSTPVSAQRS</sequence>
<accession>A0A9J6DD48</accession>
<dbReference type="VEuPathDB" id="VectorBase:LOC119179373"/>
<evidence type="ECO:0000256" key="1">
    <source>
        <dbReference type="SAM" id="MobiDB-lite"/>
    </source>
</evidence>
<keyword evidence="3" id="KW-1185">Reference proteome</keyword>
<reference evidence="2" key="2">
    <citation type="submission" date="2021-09" db="EMBL/GenBank/DDBJ databases">
        <authorList>
            <person name="Jia N."/>
            <person name="Wang J."/>
            <person name="Shi W."/>
            <person name="Du L."/>
            <person name="Sun Y."/>
            <person name="Zhan W."/>
            <person name="Jiang J."/>
            <person name="Wang Q."/>
            <person name="Zhang B."/>
            <person name="Ji P."/>
            <person name="Sakyi L.B."/>
            <person name="Cui X."/>
            <person name="Yuan T."/>
            <person name="Jiang B."/>
            <person name="Yang W."/>
            <person name="Lam T.T.-Y."/>
            <person name="Chang Q."/>
            <person name="Ding S."/>
            <person name="Wang X."/>
            <person name="Zhu J."/>
            <person name="Ruan X."/>
            <person name="Zhao L."/>
            <person name="Wei J."/>
            <person name="Que T."/>
            <person name="Du C."/>
            <person name="Cheng J."/>
            <person name="Dai P."/>
            <person name="Han X."/>
            <person name="Huang E."/>
            <person name="Gao Y."/>
            <person name="Liu J."/>
            <person name="Shao H."/>
            <person name="Ye R."/>
            <person name="Li L."/>
            <person name="Wei W."/>
            <person name="Wang X."/>
            <person name="Wang C."/>
            <person name="Huo Q."/>
            <person name="Li W."/>
            <person name="Guo W."/>
            <person name="Chen H."/>
            <person name="Chen S."/>
            <person name="Zhou L."/>
            <person name="Zhou L."/>
            <person name="Ni X."/>
            <person name="Tian J."/>
            <person name="Zhou Y."/>
            <person name="Sheng Y."/>
            <person name="Liu T."/>
            <person name="Pan Y."/>
            <person name="Xia L."/>
            <person name="Li J."/>
            <person name="Zhao F."/>
            <person name="Cao W."/>
        </authorList>
    </citation>
    <scope>NUCLEOTIDE SEQUENCE</scope>
    <source>
        <strain evidence="2">Rmic-2018</strain>
        <tissue evidence="2">Larvae</tissue>
    </source>
</reference>
<dbReference type="AlphaFoldDB" id="A0A9J6DD48"/>